<organism evidence="1">
    <name type="scientific">Sesamum radiatum</name>
    <name type="common">Black benniseed</name>
    <dbReference type="NCBI Taxonomy" id="300843"/>
    <lineage>
        <taxon>Eukaryota</taxon>
        <taxon>Viridiplantae</taxon>
        <taxon>Streptophyta</taxon>
        <taxon>Embryophyta</taxon>
        <taxon>Tracheophyta</taxon>
        <taxon>Spermatophyta</taxon>
        <taxon>Magnoliopsida</taxon>
        <taxon>eudicotyledons</taxon>
        <taxon>Gunneridae</taxon>
        <taxon>Pentapetalae</taxon>
        <taxon>asterids</taxon>
        <taxon>lamiids</taxon>
        <taxon>Lamiales</taxon>
        <taxon>Pedaliaceae</taxon>
        <taxon>Sesamum</taxon>
    </lineage>
</organism>
<gene>
    <name evidence="1" type="ORF">Sradi_3660700</name>
</gene>
<name>A0AAW2QJA4_SESRA</name>
<proteinExistence type="predicted"/>
<comment type="caution">
    <text evidence="1">The sequence shown here is derived from an EMBL/GenBank/DDBJ whole genome shotgun (WGS) entry which is preliminary data.</text>
</comment>
<dbReference type="EMBL" id="JACGWJ010000015">
    <property type="protein sequence ID" value="KAL0367706.1"/>
    <property type="molecule type" value="Genomic_DNA"/>
</dbReference>
<reference evidence="1" key="1">
    <citation type="submission" date="2020-06" db="EMBL/GenBank/DDBJ databases">
        <authorList>
            <person name="Li T."/>
            <person name="Hu X."/>
            <person name="Zhang T."/>
            <person name="Song X."/>
            <person name="Zhang H."/>
            <person name="Dai N."/>
            <person name="Sheng W."/>
            <person name="Hou X."/>
            <person name="Wei L."/>
        </authorList>
    </citation>
    <scope>NUCLEOTIDE SEQUENCE</scope>
    <source>
        <strain evidence="1">G02</strain>
        <tissue evidence="1">Leaf</tissue>
    </source>
</reference>
<dbReference type="SUPFAM" id="SSF56672">
    <property type="entry name" value="DNA/RNA polymerases"/>
    <property type="match status" value="1"/>
</dbReference>
<dbReference type="InterPro" id="IPR043128">
    <property type="entry name" value="Rev_trsase/Diguanyl_cyclase"/>
</dbReference>
<accession>A0AAW2QJA4</accession>
<protein>
    <submittedName>
        <fullName evidence="1">Uncharacterized protein</fullName>
    </submittedName>
</protein>
<dbReference type="Gene3D" id="3.30.70.270">
    <property type="match status" value="1"/>
</dbReference>
<sequence>MKPPANLYTSLRLAGQVVALRKFISRSAERSLPFFKTLRKTKNFVWDKKCQQAFYDLKVYLVELPLLTKPTPGELLYLYLVASNNETKYEALIADIRMALNAGAKNLMPSAGEVKEDRMNEYLKELDDLTS</sequence>
<dbReference type="InterPro" id="IPR043502">
    <property type="entry name" value="DNA/RNA_pol_sf"/>
</dbReference>
<evidence type="ECO:0000313" key="1">
    <source>
        <dbReference type="EMBL" id="KAL0367706.1"/>
    </source>
</evidence>
<reference evidence="1" key="2">
    <citation type="journal article" date="2024" name="Plant">
        <title>Genomic evolution and insights into agronomic trait innovations of Sesamum species.</title>
        <authorList>
            <person name="Miao H."/>
            <person name="Wang L."/>
            <person name="Qu L."/>
            <person name="Liu H."/>
            <person name="Sun Y."/>
            <person name="Le M."/>
            <person name="Wang Q."/>
            <person name="Wei S."/>
            <person name="Zheng Y."/>
            <person name="Lin W."/>
            <person name="Duan Y."/>
            <person name="Cao H."/>
            <person name="Xiong S."/>
            <person name="Wang X."/>
            <person name="Wei L."/>
            <person name="Li C."/>
            <person name="Ma Q."/>
            <person name="Ju M."/>
            <person name="Zhao R."/>
            <person name="Li G."/>
            <person name="Mu C."/>
            <person name="Tian Q."/>
            <person name="Mei H."/>
            <person name="Zhang T."/>
            <person name="Gao T."/>
            <person name="Zhang H."/>
        </authorList>
    </citation>
    <scope>NUCLEOTIDE SEQUENCE</scope>
    <source>
        <strain evidence="1">G02</strain>
    </source>
</reference>
<dbReference type="AlphaFoldDB" id="A0AAW2QJA4"/>